<dbReference type="AlphaFoldDB" id="A0A2N0X7J0"/>
<name>A0A2N0X7J0_9CORY</name>
<reference evidence="2 3" key="1">
    <citation type="submission" date="2017-12" db="EMBL/GenBank/DDBJ databases">
        <title>Corynebacterium mastitidis 16-1433 Genome.</title>
        <authorList>
            <person name="Gulvik C.A."/>
        </authorList>
    </citation>
    <scope>NUCLEOTIDE SEQUENCE [LARGE SCALE GENOMIC DNA]</scope>
    <source>
        <strain evidence="2 3">16-1433</strain>
    </source>
</reference>
<organism evidence="2 3">
    <name type="scientific">Corynebacterium mastitidis</name>
    <dbReference type="NCBI Taxonomy" id="161890"/>
    <lineage>
        <taxon>Bacteria</taxon>
        <taxon>Bacillati</taxon>
        <taxon>Actinomycetota</taxon>
        <taxon>Actinomycetes</taxon>
        <taxon>Mycobacteriales</taxon>
        <taxon>Corynebacteriaceae</taxon>
        <taxon>Corynebacterium</taxon>
    </lineage>
</organism>
<dbReference type="EMBL" id="PJAF01000014">
    <property type="protein sequence ID" value="PKF68663.1"/>
    <property type="molecule type" value="Genomic_DNA"/>
</dbReference>
<protein>
    <submittedName>
        <fullName evidence="2">Uncharacterized protein</fullName>
    </submittedName>
</protein>
<evidence type="ECO:0000313" key="3">
    <source>
        <dbReference type="Proteomes" id="UP000233249"/>
    </source>
</evidence>
<evidence type="ECO:0000256" key="1">
    <source>
        <dbReference type="SAM" id="MobiDB-lite"/>
    </source>
</evidence>
<proteinExistence type="predicted"/>
<sequence length="215" mass="22754">MTARVVRMVAPSVVLVLMLGVVLLLGTWASERDREGLPLNGDTVGIEAGESYADYQRRARETLDEAPADREAYALVVFRDWATPEQAGPWLEPLSRVDAGLIDAVRIRPLPEPVAGSTRGEVLATGMERELAATSGLQPRLSGAIVRDTGERLRAWAAEREDDLAAVEVLPPDAPWEGFGIRLTLPEAAAADTEAAEGSAASTASVADEPGDGAA</sequence>
<dbReference type="RefSeq" id="WP_101173630.1">
    <property type="nucleotide sequence ID" value="NZ_JAKRKB010000004.1"/>
</dbReference>
<dbReference type="OrthoDB" id="4424197at2"/>
<comment type="caution">
    <text evidence="2">The sequence shown here is derived from an EMBL/GenBank/DDBJ whole genome shotgun (WGS) entry which is preliminary data.</text>
</comment>
<accession>A0A2N0X7J0</accession>
<evidence type="ECO:0000313" key="2">
    <source>
        <dbReference type="EMBL" id="PKF68663.1"/>
    </source>
</evidence>
<dbReference type="STRING" id="1121365.GCA_000375365_00208"/>
<feature type="region of interest" description="Disordered" evidence="1">
    <location>
        <begin position="190"/>
        <end position="215"/>
    </location>
</feature>
<gene>
    <name evidence="2" type="ORF">CXB45_05935</name>
</gene>
<dbReference type="Proteomes" id="UP000233249">
    <property type="component" value="Unassembled WGS sequence"/>
</dbReference>
<feature type="compositionally biased region" description="Low complexity" evidence="1">
    <location>
        <begin position="190"/>
        <end position="207"/>
    </location>
</feature>